<proteinExistence type="predicted"/>
<evidence type="ECO:0000313" key="4">
    <source>
        <dbReference type="Proteomes" id="UP000696485"/>
    </source>
</evidence>
<dbReference type="EMBL" id="JAAAUY010000361">
    <property type="protein sequence ID" value="KAF9330916.1"/>
    <property type="molecule type" value="Genomic_DNA"/>
</dbReference>
<comment type="caution">
    <text evidence="3">The sequence shown here is derived from an EMBL/GenBank/DDBJ whole genome shotgun (WGS) entry which is preliminary data.</text>
</comment>
<feature type="region of interest" description="Disordered" evidence="1">
    <location>
        <begin position="339"/>
        <end position="367"/>
    </location>
</feature>
<keyword evidence="2" id="KW-0472">Membrane</keyword>
<feature type="transmembrane region" description="Helical" evidence="2">
    <location>
        <begin position="92"/>
        <end position="119"/>
    </location>
</feature>
<keyword evidence="4" id="KW-1185">Reference proteome</keyword>
<sequence length="367" mass="42336">MALSSWISVIRWIIIFLTAATFGLDMYLLKAFKDNLTVVLHWRYIVQTSITGTIFWWTLITEIDDSVERGKRRRAVKEGIFQLKRKYRQRSYASCLFFWHVIRLLWYWALCAAMLQAAIEAMSRSFRTVFTLPYNRNTPEADALNWDWSKDHDYDGDDHYPFTSTLAYNPRDLYDCQKYNFTWGQPLTMICNFDQSTLSAACLIVLFAFIESIMTLIHNTRQMRRGHRTDEHELEVGTYHKGIEGHNFLSQPDPLDPVVHAAHNPILHPVVPPLQQRPEYEIVATNEHLTRPLPALPPRPSDFVEDLEVSTPAYSTHGSDAAFKEGYAFDKKAPYETVDMNDSDGGVGSSTNPFAGQTSEWPQDIKK</sequence>
<organism evidence="3 4">
    <name type="scientific">Podila minutissima</name>
    <dbReference type="NCBI Taxonomy" id="64525"/>
    <lineage>
        <taxon>Eukaryota</taxon>
        <taxon>Fungi</taxon>
        <taxon>Fungi incertae sedis</taxon>
        <taxon>Mucoromycota</taxon>
        <taxon>Mortierellomycotina</taxon>
        <taxon>Mortierellomycetes</taxon>
        <taxon>Mortierellales</taxon>
        <taxon>Mortierellaceae</taxon>
        <taxon>Podila</taxon>
    </lineage>
</organism>
<evidence type="ECO:0000256" key="1">
    <source>
        <dbReference type="SAM" id="MobiDB-lite"/>
    </source>
</evidence>
<keyword evidence="2" id="KW-1133">Transmembrane helix</keyword>
<name>A0A9P5SJ05_9FUNG</name>
<evidence type="ECO:0000313" key="3">
    <source>
        <dbReference type="EMBL" id="KAF9330916.1"/>
    </source>
</evidence>
<gene>
    <name evidence="3" type="ORF">BG006_006186</name>
</gene>
<protein>
    <submittedName>
        <fullName evidence="3">Uncharacterized protein</fullName>
    </submittedName>
</protein>
<dbReference type="Proteomes" id="UP000696485">
    <property type="component" value="Unassembled WGS sequence"/>
</dbReference>
<dbReference type="AlphaFoldDB" id="A0A9P5SJ05"/>
<accession>A0A9P5SJ05</accession>
<feature type="compositionally biased region" description="Polar residues" evidence="1">
    <location>
        <begin position="349"/>
        <end position="361"/>
    </location>
</feature>
<keyword evidence="2" id="KW-0812">Transmembrane</keyword>
<feature type="transmembrane region" description="Helical" evidence="2">
    <location>
        <begin position="44"/>
        <end position="63"/>
    </location>
</feature>
<reference evidence="3" key="1">
    <citation type="journal article" date="2020" name="Fungal Divers.">
        <title>Resolving the Mortierellaceae phylogeny through synthesis of multi-gene phylogenetics and phylogenomics.</title>
        <authorList>
            <person name="Vandepol N."/>
            <person name="Liber J."/>
            <person name="Desiro A."/>
            <person name="Na H."/>
            <person name="Kennedy M."/>
            <person name="Barry K."/>
            <person name="Grigoriev I.V."/>
            <person name="Miller A.N."/>
            <person name="O'Donnell K."/>
            <person name="Stajich J.E."/>
            <person name="Bonito G."/>
        </authorList>
    </citation>
    <scope>NUCLEOTIDE SEQUENCE</scope>
    <source>
        <strain evidence="3">NVP1</strain>
    </source>
</reference>
<feature type="transmembrane region" description="Helical" evidence="2">
    <location>
        <begin position="12"/>
        <end position="32"/>
    </location>
</feature>
<feature type="transmembrane region" description="Helical" evidence="2">
    <location>
        <begin position="198"/>
        <end position="218"/>
    </location>
</feature>
<evidence type="ECO:0000256" key="2">
    <source>
        <dbReference type="SAM" id="Phobius"/>
    </source>
</evidence>